<gene>
    <name evidence="3" type="ORF">KO353_07470</name>
</gene>
<dbReference type="Pfam" id="PF13609">
    <property type="entry name" value="Porin_4"/>
    <property type="match status" value="1"/>
</dbReference>
<reference evidence="3" key="1">
    <citation type="submission" date="2021-06" db="EMBL/GenBank/DDBJ databases">
        <title>Elioraea tepida, sp. nov., a moderately thermophilic aerobic anoxygenic phototrophic bacterium isolated from an alkaline siliceous hot spring mat community in Yellowstone National Park, WY, USA.</title>
        <authorList>
            <person name="Saini M.K."/>
            <person name="Yoshida S."/>
            <person name="Sebastian A."/>
            <person name="Hirose S."/>
            <person name="Hara E."/>
            <person name="Tamaki H."/>
            <person name="Soulier N.T."/>
            <person name="Albert I."/>
            <person name="Hanada S."/>
            <person name="Bryant D.A."/>
            <person name="Tank M."/>
        </authorList>
    </citation>
    <scope>NUCLEOTIDE SEQUENCE</scope>
    <source>
        <strain evidence="3">MS-P2</strain>
    </source>
</reference>
<protein>
    <submittedName>
        <fullName evidence="3">Porin</fullName>
    </submittedName>
</protein>
<feature type="signal peptide" evidence="1">
    <location>
        <begin position="1"/>
        <end position="25"/>
    </location>
</feature>
<evidence type="ECO:0000313" key="4">
    <source>
        <dbReference type="Proteomes" id="UP000694001"/>
    </source>
</evidence>
<evidence type="ECO:0000313" key="3">
    <source>
        <dbReference type="EMBL" id="QXM26020.1"/>
    </source>
</evidence>
<dbReference type="GO" id="GO:0015288">
    <property type="term" value="F:porin activity"/>
    <property type="evidence" value="ECO:0007669"/>
    <property type="project" value="InterPro"/>
</dbReference>
<dbReference type="RefSeq" id="WP_218287071.1">
    <property type="nucleotide sequence ID" value="NZ_CP076448.1"/>
</dbReference>
<organism evidence="3 4">
    <name type="scientific">Elioraea tepida</name>
    <dbReference type="NCBI Taxonomy" id="2843330"/>
    <lineage>
        <taxon>Bacteria</taxon>
        <taxon>Pseudomonadati</taxon>
        <taxon>Pseudomonadota</taxon>
        <taxon>Alphaproteobacteria</taxon>
        <taxon>Acetobacterales</taxon>
        <taxon>Elioraeaceae</taxon>
        <taxon>Elioraea</taxon>
    </lineage>
</organism>
<feature type="chain" id="PRO_5037241322" evidence="1">
    <location>
        <begin position="26"/>
        <end position="413"/>
    </location>
</feature>
<sequence>MRKILLATAAGFAAFVADGVAPAKAQAPAPAATPQPGITVAIRGYQRFHYANVSQKNGQSGLDANGNTVSLDKNDFNSRGQIQVLATGRTADGLIYGADLVLNIDGNRPPADILGGQTAISNRAVEWDEMYTFVALPSLGRLEFGDQDGAVSQLRVISAIEGFGAGGVNGDLGSFATTRPVFFESGQLGLDDATKIIYLSPQFFGFDFGASFAWNLGDGRRGCGTLSTACQTLKSTDQNINRARNIFDFALRYRGTFGPVAFAANGGVTLGSAVDIIGAADYKAPRVYNIGATATFAGFTVGAEYLWGRINTGGMTGLLRQNQPDADGARQYFLGATYTFGPFVVGAHYYNLKTEGNQTNPADRTDQGYAFGGRYTIAPGLQAVAEFVEQKARERGTTDIRARMLLAGVRMAF</sequence>
<dbReference type="EMBL" id="CP076448">
    <property type="protein sequence ID" value="QXM26020.1"/>
    <property type="molecule type" value="Genomic_DNA"/>
</dbReference>
<dbReference type="Proteomes" id="UP000694001">
    <property type="component" value="Chromosome"/>
</dbReference>
<feature type="domain" description="Porin" evidence="2">
    <location>
        <begin position="23"/>
        <end position="391"/>
    </location>
</feature>
<dbReference type="AlphaFoldDB" id="A0A975YKQ6"/>
<name>A0A975YKQ6_9PROT</name>
<dbReference type="KEGG" id="elio:KO353_07470"/>
<accession>A0A975YKQ6</accession>
<evidence type="ECO:0000256" key="1">
    <source>
        <dbReference type="SAM" id="SignalP"/>
    </source>
</evidence>
<dbReference type="InterPro" id="IPR033900">
    <property type="entry name" value="Gram_neg_porin_domain"/>
</dbReference>
<proteinExistence type="predicted"/>
<dbReference type="GO" id="GO:0016020">
    <property type="term" value="C:membrane"/>
    <property type="evidence" value="ECO:0007669"/>
    <property type="project" value="InterPro"/>
</dbReference>
<keyword evidence="4" id="KW-1185">Reference proteome</keyword>
<evidence type="ECO:0000259" key="2">
    <source>
        <dbReference type="Pfam" id="PF13609"/>
    </source>
</evidence>
<keyword evidence="1" id="KW-0732">Signal</keyword>